<dbReference type="OrthoDB" id="164921at2759"/>
<gene>
    <name evidence="3" type="ORF">E0L32_000641</name>
</gene>
<dbReference type="FunCoup" id="A0A507B3B8">
    <property type="interactions" value="44"/>
</dbReference>
<dbReference type="Proteomes" id="UP000319257">
    <property type="component" value="Unassembled WGS sequence"/>
</dbReference>
<sequence>MKKFFGARQDDNGGGSAGAQGPDNAESYDDRPPPPDEHTRLLPNRLDSDVPPYLSPDDPAVSPYNLWTVRLARYFTILLTALTFLWWILILVSLFVTPPGLHSRGSGFYAFSYASVAMTTLVVSLLFFAAPSRLSRILAAISAGLLLLNMIIMLAVEKTRHEEAWVGIASVVWALVMSIWTIVADRIVQWGKTEEEERLTGRPESRRTLLEWSEVAVSSIALLILCIVSVLLTCTLIIRALDAGLAPPGQLYWVDADKYQIHVYCHGNRSHDEPTVLFEGGEDAVERGLWKFAEDAVNNGSISRYCFADRPGMAWSDTAPSPFSAGQATEALSEALARAGEDGPWVLASAGVGSLYSRIFSSRHGKEIKGILMVDPLHEDLLHRIGKPGRGFLLWLRGVLSPLGLDRIPGALLRGRTKEDRVWGRAAYQNGKTIFAKLQESLVAESLTKRDVVASRAIQLPDTPVTVITSGIEMRRDSEWESKQRDLTHLTQNLVDWDIVAKAPHQVWRTLEGREMIERRLKKLVRG</sequence>
<protein>
    <recommendedName>
        <fullName evidence="5">Mitochondrial integral membrane protein</fullName>
    </recommendedName>
</protein>
<reference evidence="3 4" key="1">
    <citation type="submission" date="2019-06" db="EMBL/GenBank/DDBJ databases">
        <title>Draft genome sequence of the filamentous fungus Phialemoniopsis curvata isolated from diesel fuel.</title>
        <authorList>
            <person name="Varaljay V.A."/>
            <person name="Lyon W.J."/>
            <person name="Crouch A.L."/>
            <person name="Drake C.E."/>
            <person name="Hollomon J.M."/>
            <person name="Nadeau L.J."/>
            <person name="Nunn H.S."/>
            <person name="Stevenson B.S."/>
            <person name="Bojanowski C.L."/>
            <person name="Crookes-Goodson W.J."/>
        </authorList>
    </citation>
    <scope>NUCLEOTIDE SEQUENCE [LARGE SCALE GENOMIC DNA]</scope>
    <source>
        <strain evidence="3 4">D216</strain>
    </source>
</reference>
<feature type="region of interest" description="Disordered" evidence="1">
    <location>
        <begin position="1"/>
        <end position="42"/>
    </location>
</feature>
<feature type="transmembrane region" description="Helical" evidence="2">
    <location>
        <begin position="108"/>
        <end position="130"/>
    </location>
</feature>
<accession>A0A507B3B8</accession>
<dbReference type="GeneID" id="41968088"/>
<keyword evidence="2" id="KW-1133">Transmembrane helix</keyword>
<evidence type="ECO:0000313" key="4">
    <source>
        <dbReference type="Proteomes" id="UP000319257"/>
    </source>
</evidence>
<evidence type="ECO:0008006" key="5">
    <source>
        <dbReference type="Google" id="ProtNLM"/>
    </source>
</evidence>
<feature type="transmembrane region" description="Helical" evidence="2">
    <location>
        <begin position="137"/>
        <end position="156"/>
    </location>
</feature>
<evidence type="ECO:0000256" key="2">
    <source>
        <dbReference type="SAM" id="Phobius"/>
    </source>
</evidence>
<dbReference type="Gene3D" id="3.40.50.1820">
    <property type="entry name" value="alpha/beta hydrolase"/>
    <property type="match status" value="1"/>
</dbReference>
<dbReference type="EMBL" id="SKBQ01000002">
    <property type="protein sequence ID" value="TPX14247.1"/>
    <property type="molecule type" value="Genomic_DNA"/>
</dbReference>
<name>A0A507B3B8_9PEZI</name>
<proteinExistence type="predicted"/>
<keyword evidence="2" id="KW-0812">Transmembrane</keyword>
<organism evidence="3 4">
    <name type="scientific">Thyridium curvatum</name>
    <dbReference type="NCBI Taxonomy" id="1093900"/>
    <lineage>
        <taxon>Eukaryota</taxon>
        <taxon>Fungi</taxon>
        <taxon>Dikarya</taxon>
        <taxon>Ascomycota</taxon>
        <taxon>Pezizomycotina</taxon>
        <taxon>Sordariomycetes</taxon>
        <taxon>Sordariomycetidae</taxon>
        <taxon>Thyridiales</taxon>
        <taxon>Thyridiaceae</taxon>
        <taxon>Thyridium</taxon>
    </lineage>
</organism>
<keyword evidence="4" id="KW-1185">Reference proteome</keyword>
<dbReference type="RefSeq" id="XP_030995958.1">
    <property type="nucleotide sequence ID" value="XM_031141046.1"/>
</dbReference>
<dbReference type="InParanoid" id="A0A507B3B8"/>
<evidence type="ECO:0000313" key="3">
    <source>
        <dbReference type="EMBL" id="TPX14247.1"/>
    </source>
</evidence>
<dbReference type="InterPro" id="IPR019431">
    <property type="entry name" value="DUF2417"/>
</dbReference>
<dbReference type="InterPro" id="IPR029058">
    <property type="entry name" value="AB_hydrolase_fold"/>
</dbReference>
<feature type="transmembrane region" description="Helical" evidence="2">
    <location>
        <begin position="74"/>
        <end position="96"/>
    </location>
</feature>
<dbReference type="AlphaFoldDB" id="A0A507B3B8"/>
<dbReference type="STRING" id="1093900.A0A507B3B8"/>
<comment type="caution">
    <text evidence="3">The sequence shown here is derived from an EMBL/GenBank/DDBJ whole genome shotgun (WGS) entry which is preliminary data.</text>
</comment>
<keyword evidence="2" id="KW-0472">Membrane</keyword>
<dbReference type="SUPFAM" id="SSF53474">
    <property type="entry name" value="alpha/beta-Hydrolases"/>
    <property type="match status" value="1"/>
</dbReference>
<evidence type="ECO:0000256" key="1">
    <source>
        <dbReference type="SAM" id="MobiDB-lite"/>
    </source>
</evidence>
<feature type="compositionally biased region" description="Basic and acidic residues" evidence="1">
    <location>
        <begin position="28"/>
        <end position="40"/>
    </location>
</feature>
<feature type="transmembrane region" description="Helical" evidence="2">
    <location>
        <begin position="168"/>
        <end position="188"/>
    </location>
</feature>
<feature type="transmembrane region" description="Helical" evidence="2">
    <location>
        <begin position="209"/>
        <end position="232"/>
    </location>
</feature>
<dbReference type="Pfam" id="PF10329">
    <property type="entry name" value="DUF2417"/>
    <property type="match status" value="1"/>
</dbReference>